<name>A0A024RY07_HYPJR</name>
<organism evidence="1 2">
    <name type="scientific">Hypocrea jecorina (strain ATCC 56765 / BCRC 32924 / NRRL 11460 / Rut C-30)</name>
    <name type="common">Trichoderma reesei</name>
    <dbReference type="NCBI Taxonomy" id="1344414"/>
    <lineage>
        <taxon>Eukaryota</taxon>
        <taxon>Fungi</taxon>
        <taxon>Dikarya</taxon>
        <taxon>Ascomycota</taxon>
        <taxon>Pezizomycotina</taxon>
        <taxon>Sordariomycetes</taxon>
        <taxon>Hypocreomycetidae</taxon>
        <taxon>Hypocreales</taxon>
        <taxon>Hypocreaceae</taxon>
        <taxon>Trichoderma</taxon>
    </lineage>
</organism>
<reference evidence="2" key="1">
    <citation type="journal article" date="2013" name="Ind. Biotechnol.">
        <title>Comparative genomics analysis of Trichoderma reesei strains.</title>
        <authorList>
            <person name="Koike H."/>
            <person name="Aerts A."/>
            <person name="LaButti K."/>
            <person name="Grigoriev I.V."/>
            <person name="Baker S.E."/>
        </authorList>
    </citation>
    <scope>NUCLEOTIDE SEQUENCE [LARGE SCALE GENOMIC DNA]</scope>
    <source>
        <strain evidence="2">ATCC 56765 / BCRC 32924 / NRRL 11460 / Rut C-30</strain>
    </source>
</reference>
<evidence type="ECO:0000313" key="1">
    <source>
        <dbReference type="EMBL" id="ETR97948.1"/>
    </source>
</evidence>
<sequence>MQFMEECDDTDVKLVVFSFLPIFILKFSMGKENAAEPGLEWDSGWVWDIHHHCKRRNHVQYEGSEQR</sequence>
<dbReference type="KEGG" id="trr:M419DRAFT_125015"/>
<dbReference type="Proteomes" id="UP000024376">
    <property type="component" value="Unassembled WGS sequence"/>
</dbReference>
<dbReference type="AlphaFoldDB" id="A0A024RY07"/>
<proteinExistence type="predicted"/>
<evidence type="ECO:0000313" key="2">
    <source>
        <dbReference type="Proteomes" id="UP000024376"/>
    </source>
</evidence>
<dbReference type="EMBL" id="KI911166">
    <property type="protein sequence ID" value="ETR97948.1"/>
    <property type="molecule type" value="Genomic_DNA"/>
</dbReference>
<accession>A0A024RY07</accession>
<gene>
    <name evidence="1" type="ORF">M419DRAFT_125015</name>
</gene>
<protein>
    <submittedName>
        <fullName evidence="1">Uncharacterized protein</fullName>
    </submittedName>
</protein>
<dbReference type="HOGENOM" id="CLU_2814256_0_0_1"/>